<dbReference type="Pfam" id="PF05686">
    <property type="entry name" value="Glyco_transf_90"/>
    <property type="match status" value="1"/>
</dbReference>
<evidence type="ECO:0000256" key="1">
    <source>
        <dbReference type="SAM" id="Phobius"/>
    </source>
</evidence>
<dbReference type="InterPro" id="IPR051091">
    <property type="entry name" value="O-Glucosyltr/Glycosyltrsf_90"/>
</dbReference>
<evidence type="ECO:0000313" key="4">
    <source>
        <dbReference type="Proteomes" id="UP001174694"/>
    </source>
</evidence>
<dbReference type="AlphaFoldDB" id="A0AA38RNI8"/>
<feature type="domain" description="Glycosyl transferase CAP10" evidence="2">
    <location>
        <begin position="327"/>
        <end position="613"/>
    </location>
</feature>
<evidence type="ECO:0000259" key="2">
    <source>
        <dbReference type="SMART" id="SM00672"/>
    </source>
</evidence>
<reference evidence="3" key="1">
    <citation type="submission" date="2022-07" db="EMBL/GenBank/DDBJ databases">
        <title>Fungi with potential for degradation of polypropylene.</title>
        <authorList>
            <person name="Gostincar C."/>
        </authorList>
    </citation>
    <scope>NUCLEOTIDE SEQUENCE</scope>
    <source>
        <strain evidence="3">EXF-13308</strain>
    </source>
</reference>
<name>A0AA38RNI8_9PEZI</name>
<accession>A0AA38RNI8</accession>
<dbReference type="InterPro" id="IPR006598">
    <property type="entry name" value="CAP10"/>
</dbReference>
<feature type="transmembrane region" description="Helical" evidence="1">
    <location>
        <begin position="20"/>
        <end position="40"/>
    </location>
</feature>
<keyword evidence="1" id="KW-0472">Membrane</keyword>
<keyword evidence="1" id="KW-1133">Transmembrane helix</keyword>
<sequence length="630" mass="71376">MFRPNGAWPPAHRFCSIGSLVRCGFAVFFLTLTLSALLLFRSTTGLSSFFRPTPRPALDISYLDLLANASSAGSHPIDDLIADARNTHDALLRQRSTDVRTAAERYRARRGRHPPPGFDHWVKYALDHEAVLVEQFFDRIYHDIQPFWALDPMETAIRAQSWHHVVRVRGGVAEGVGNTQGRVPWLQLWTDLVAEAAKWLPDVDMPINYMDESRLLVPWDDIDQYVGKALAERSIAPVDQVVKTYTGLAGVDAVNASAYEPEWITHDSPKYWDHTRVACAPDSPSRNVPALDDFSLPPSFPYDWRPEYSQNGYVKNFTAATDPCAQPHLRALHGTFIEPLTISTAKELVPLFGGCKLPVNNEILIPGAMYLTDDPFYSGGETHGPPWEEKKVGIVWRGVGSGGRHKKENWPHFQRLRLVEMLNGTTVSRVERNAARTMTFEMAPIHMYDFALRREGKIGEWLQGVSDVGFNNILCFPREGNCSYLADYFSTVESVPMVDQYVHKFIPDADGNSFSARFRGLLLSTSLPLKSTVYAEWHDDRLLPWLHFAPLDNTFQDLYAVLDYFTHDEKGDAAARMIAETGKSWGEQVLRREDMLLYVWRLLLEFARVCDENRARLGYVDDLLSAQKPS</sequence>
<gene>
    <name evidence="3" type="ORF">NKR23_g7200</name>
</gene>
<comment type="caution">
    <text evidence="3">The sequence shown here is derived from an EMBL/GenBank/DDBJ whole genome shotgun (WGS) entry which is preliminary data.</text>
</comment>
<dbReference type="SMART" id="SM00672">
    <property type="entry name" value="CAP10"/>
    <property type="match status" value="1"/>
</dbReference>
<evidence type="ECO:0000313" key="3">
    <source>
        <dbReference type="EMBL" id="KAJ9142428.1"/>
    </source>
</evidence>
<proteinExistence type="predicted"/>
<protein>
    <submittedName>
        <fullName evidence="3">Capsular associated protein</fullName>
    </submittedName>
</protein>
<organism evidence="3 4">
    <name type="scientific">Pleurostoma richardsiae</name>
    <dbReference type="NCBI Taxonomy" id="41990"/>
    <lineage>
        <taxon>Eukaryota</taxon>
        <taxon>Fungi</taxon>
        <taxon>Dikarya</taxon>
        <taxon>Ascomycota</taxon>
        <taxon>Pezizomycotina</taxon>
        <taxon>Sordariomycetes</taxon>
        <taxon>Sordariomycetidae</taxon>
        <taxon>Calosphaeriales</taxon>
        <taxon>Pleurostomataceae</taxon>
        <taxon>Pleurostoma</taxon>
    </lineage>
</organism>
<dbReference type="Proteomes" id="UP001174694">
    <property type="component" value="Unassembled WGS sequence"/>
</dbReference>
<dbReference type="PANTHER" id="PTHR12203">
    <property type="entry name" value="KDEL LYS-ASP-GLU-LEU CONTAINING - RELATED"/>
    <property type="match status" value="1"/>
</dbReference>
<keyword evidence="1" id="KW-0812">Transmembrane</keyword>
<dbReference type="EMBL" id="JANBVO010000022">
    <property type="protein sequence ID" value="KAJ9142428.1"/>
    <property type="molecule type" value="Genomic_DNA"/>
</dbReference>
<dbReference type="PANTHER" id="PTHR12203:SF22">
    <property type="entry name" value="CAPSULE ASSOCIATED PROTEIN"/>
    <property type="match status" value="1"/>
</dbReference>
<keyword evidence="4" id="KW-1185">Reference proteome</keyword>